<dbReference type="AlphaFoldDB" id="A0A2V3WC47"/>
<reference evidence="3 4" key="1">
    <citation type="submission" date="2018-05" db="EMBL/GenBank/DDBJ databases">
        <title>Genomic Encyclopedia of Type Strains, Phase IV (KMG-IV): sequencing the most valuable type-strain genomes for metagenomic binning, comparative biology and taxonomic classification.</title>
        <authorList>
            <person name="Goeker M."/>
        </authorList>
    </citation>
    <scope>NUCLEOTIDE SEQUENCE [LARGE SCALE GENOMIC DNA]</scope>
    <source>
        <strain evidence="3 4">DSM 22440</strain>
    </source>
</reference>
<keyword evidence="1" id="KW-0175">Coiled coil</keyword>
<name>A0A2V3WC47_9BACI</name>
<dbReference type="EMBL" id="QJJR01000003">
    <property type="protein sequence ID" value="PXW92139.1"/>
    <property type="molecule type" value="Genomic_DNA"/>
</dbReference>
<evidence type="ECO:0000256" key="1">
    <source>
        <dbReference type="SAM" id="Coils"/>
    </source>
</evidence>
<organism evidence="3 4">
    <name type="scientific">Streptohalobacillus salinus</name>
    <dbReference type="NCBI Taxonomy" id="621096"/>
    <lineage>
        <taxon>Bacteria</taxon>
        <taxon>Bacillati</taxon>
        <taxon>Bacillota</taxon>
        <taxon>Bacilli</taxon>
        <taxon>Bacillales</taxon>
        <taxon>Bacillaceae</taxon>
        <taxon>Streptohalobacillus</taxon>
    </lineage>
</organism>
<keyword evidence="4" id="KW-1185">Reference proteome</keyword>
<gene>
    <name evidence="3" type="ORF">DES38_103156</name>
</gene>
<feature type="chain" id="PRO_5015957728" description="Lipoprotein" evidence="2">
    <location>
        <begin position="31"/>
        <end position="209"/>
    </location>
</feature>
<evidence type="ECO:0000256" key="2">
    <source>
        <dbReference type="SAM" id="SignalP"/>
    </source>
</evidence>
<dbReference type="Proteomes" id="UP000247922">
    <property type="component" value="Unassembled WGS sequence"/>
</dbReference>
<feature type="signal peptide" evidence="2">
    <location>
        <begin position="1"/>
        <end position="30"/>
    </location>
</feature>
<proteinExistence type="predicted"/>
<dbReference type="PROSITE" id="PS51257">
    <property type="entry name" value="PROKAR_LIPOPROTEIN"/>
    <property type="match status" value="1"/>
</dbReference>
<dbReference type="RefSeq" id="WP_110250772.1">
    <property type="nucleotide sequence ID" value="NZ_QJJR01000003.1"/>
</dbReference>
<evidence type="ECO:0008006" key="5">
    <source>
        <dbReference type="Google" id="ProtNLM"/>
    </source>
</evidence>
<evidence type="ECO:0000313" key="4">
    <source>
        <dbReference type="Proteomes" id="UP000247922"/>
    </source>
</evidence>
<dbReference type="OrthoDB" id="2970464at2"/>
<evidence type="ECO:0000313" key="3">
    <source>
        <dbReference type="EMBL" id="PXW92139.1"/>
    </source>
</evidence>
<protein>
    <recommendedName>
        <fullName evidence="5">Lipoprotein</fullName>
    </recommendedName>
</protein>
<sequence>MFKKRNLLKRLMRLCLLSGLLLLVACQSNSDSEVGDTTHAAYQAEIEELERDNAALKASITQLQKPQAFSYLEQLPEDKRGLYQQFLETEALTHLTNFSPEEMLLVFLHSVATGADRAVYLISYDDGSLPNEAEFQELYHQDFYKEHLDVALDFRYYHALAVEERQSTKTMKLVEMDVSFELFSASIFYGFKAQDQLWKIDLFNANVVD</sequence>
<keyword evidence="2" id="KW-0732">Signal</keyword>
<feature type="coiled-coil region" evidence="1">
    <location>
        <begin position="39"/>
        <end position="66"/>
    </location>
</feature>
<accession>A0A2V3WC47</accession>
<comment type="caution">
    <text evidence="3">The sequence shown here is derived from an EMBL/GenBank/DDBJ whole genome shotgun (WGS) entry which is preliminary data.</text>
</comment>